<dbReference type="GO" id="GO:0005886">
    <property type="term" value="C:plasma membrane"/>
    <property type="evidence" value="ECO:0007669"/>
    <property type="project" value="UniProtKB-SubCell"/>
</dbReference>
<comment type="subunit">
    <text evidence="7">The complex comprises the extracytoplasmic solute receptor protein and the two transmembrane proteins.</text>
</comment>
<proteinExistence type="inferred from homology"/>
<dbReference type="EMBL" id="FNYY01000002">
    <property type="protein sequence ID" value="SEI89079.1"/>
    <property type="molecule type" value="Genomic_DNA"/>
</dbReference>
<keyword evidence="10" id="KW-1185">Reference proteome</keyword>
<comment type="subcellular location">
    <subcellularLocation>
        <location evidence="1 7">Cell inner membrane</location>
        <topology evidence="1 7">Multi-pass membrane protein</topology>
    </subcellularLocation>
</comment>
<dbReference type="GO" id="GO:0022857">
    <property type="term" value="F:transmembrane transporter activity"/>
    <property type="evidence" value="ECO:0007669"/>
    <property type="project" value="UniProtKB-UniRule"/>
</dbReference>
<protein>
    <recommendedName>
        <fullName evidence="7">TRAP transporter large permease protein</fullName>
    </recommendedName>
</protein>
<feature type="transmembrane region" description="Helical" evidence="7">
    <location>
        <begin position="361"/>
        <end position="385"/>
    </location>
</feature>
<evidence type="ECO:0000313" key="9">
    <source>
        <dbReference type="EMBL" id="SEI89079.1"/>
    </source>
</evidence>
<feature type="transmembrane region" description="Helical" evidence="7">
    <location>
        <begin position="58"/>
        <end position="76"/>
    </location>
</feature>
<feature type="transmembrane region" description="Helical" evidence="7">
    <location>
        <begin position="6"/>
        <end position="37"/>
    </location>
</feature>
<keyword evidence="5 7" id="KW-1133">Transmembrane helix</keyword>
<sequence>MTPVEIGLFSIVAIIVLIYLGVYIPIALGMVSFLAIWIMRDNIDLSFALLKIAIGDSAMEYTFATIPLFTFMGLIVSKAGLGADIYAVMNQGFRRITGGIGMATVGANAVFAAVTGSSIASASVFSKMSVPEMLNFDYNPRFAVGVVAGSSVLGMIIPPSAMLIIYSFVAEQSVGEMFLAGVVPGLMLAAAYVAAIWLMARLTPGFVGGREVEAATLMPWSEIAVKLGPIAGLILVVLGGIYTGWTTPVEAGAAGSALGIVIAALRRRITWRSFWETVIETGHITAAILFLITAASMYARMLGLAGLPNELQTILAANEFSFFWIMVLLVVLMLFLGTILDTASIILIVVPLFLPLIEALGLSLVWFGIVAVVAAEIGLLTPPLGLSCFVIKATLDDARISLKDVFLGALPFAFVMLVVLVLLIRFPALSLAILN</sequence>
<keyword evidence="6 7" id="KW-0472">Membrane</keyword>
<feature type="transmembrane region" description="Helical" evidence="7">
    <location>
        <begin position="142"/>
        <end position="166"/>
    </location>
</feature>
<evidence type="ECO:0000256" key="2">
    <source>
        <dbReference type="ARBA" id="ARBA00022475"/>
    </source>
</evidence>
<evidence type="ECO:0000256" key="3">
    <source>
        <dbReference type="ARBA" id="ARBA00022519"/>
    </source>
</evidence>
<comment type="caution">
    <text evidence="9">The sequence shown here is derived from an EMBL/GenBank/DDBJ whole genome shotgun (WGS) entry which is preliminary data.</text>
</comment>
<dbReference type="InterPro" id="IPR004681">
    <property type="entry name" value="TRAP_DctM"/>
</dbReference>
<feature type="transmembrane region" description="Helical" evidence="7">
    <location>
        <begin position="281"/>
        <end position="301"/>
    </location>
</feature>
<feature type="transmembrane region" description="Helical" evidence="7">
    <location>
        <begin position="405"/>
        <end position="424"/>
    </location>
</feature>
<dbReference type="InterPro" id="IPR010656">
    <property type="entry name" value="DctM"/>
</dbReference>
<dbReference type="PIRSF" id="PIRSF006066">
    <property type="entry name" value="HI0050"/>
    <property type="match status" value="1"/>
</dbReference>
<evidence type="ECO:0000256" key="7">
    <source>
        <dbReference type="RuleBase" id="RU369079"/>
    </source>
</evidence>
<dbReference type="NCBIfam" id="TIGR00786">
    <property type="entry name" value="dctM"/>
    <property type="match status" value="1"/>
</dbReference>
<reference evidence="9 10" key="1">
    <citation type="submission" date="2016-10" db="EMBL/GenBank/DDBJ databases">
        <authorList>
            <person name="Varghese N."/>
            <person name="Submissions S."/>
        </authorList>
    </citation>
    <scope>NUCLEOTIDE SEQUENCE [LARGE SCALE GENOMIC DNA]</scope>
    <source>
        <strain evidence="9 10">FF3</strain>
    </source>
</reference>
<dbReference type="RefSeq" id="WP_048530817.1">
    <property type="nucleotide sequence ID" value="NZ_CATLQZ010000001.1"/>
</dbReference>
<dbReference type="Proteomes" id="UP000182932">
    <property type="component" value="Unassembled WGS sequence"/>
</dbReference>
<comment type="caution">
    <text evidence="7">Lacks conserved residue(s) required for the propagation of feature annotation.</text>
</comment>
<dbReference type="PANTHER" id="PTHR33362:SF5">
    <property type="entry name" value="C4-DICARBOXYLATE TRAP TRANSPORTER LARGE PERMEASE PROTEIN DCTM"/>
    <property type="match status" value="1"/>
</dbReference>
<dbReference type="PANTHER" id="PTHR33362">
    <property type="entry name" value="SIALIC ACID TRAP TRANSPORTER PERMEASE PROTEIN SIAT-RELATED"/>
    <property type="match status" value="1"/>
</dbReference>
<evidence type="ECO:0000259" key="8">
    <source>
        <dbReference type="Pfam" id="PF06808"/>
    </source>
</evidence>
<feature type="domain" description="TRAP C4-dicarboxylate transport system permease DctM subunit" evidence="8">
    <location>
        <begin position="11"/>
        <end position="429"/>
    </location>
</feature>
<evidence type="ECO:0000256" key="5">
    <source>
        <dbReference type="ARBA" id="ARBA00022989"/>
    </source>
</evidence>
<feature type="transmembrane region" description="Helical" evidence="7">
    <location>
        <begin position="321"/>
        <end position="354"/>
    </location>
</feature>
<feature type="transmembrane region" description="Helical" evidence="7">
    <location>
        <begin position="251"/>
        <end position="269"/>
    </location>
</feature>
<evidence type="ECO:0000256" key="4">
    <source>
        <dbReference type="ARBA" id="ARBA00022692"/>
    </source>
</evidence>
<keyword evidence="4 7" id="KW-0812">Transmembrane</keyword>
<comment type="function">
    <text evidence="7">Part of the tripartite ATP-independent periplasmic (TRAP) transport system.</text>
</comment>
<keyword evidence="7" id="KW-0813">Transport</keyword>
<keyword evidence="2" id="KW-1003">Cell membrane</keyword>
<feature type="transmembrane region" description="Helical" evidence="7">
    <location>
        <begin position="178"/>
        <end position="202"/>
    </location>
</feature>
<organism evidence="9 10">
    <name type="scientific">Marinovum algicola</name>
    <dbReference type="NCBI Taxonomy" id="42444"/>
    <lineage>
        <taxon>Bacteria</taxon>
        <taxon>Pseudomonadati</taxon>
        <taxon>Pseudomonadota</taxon>
        <taxon>Alphaproteobacteria</taxon>
        <taxon>Rhodobacterales</taxon>
        <taxon>Roseobacteraceae</taxon>
        <taxon>Marinovum</taxon>
    </lineage>
</organism>
<evidence type="ECO:0000256" key="1">
    <source>
        <dbReference type="ARBA" id="ARBA00004429"/>
    </source>
</evidence>
<comment type="similarity">
    <text evidence="7">Belongs to the TRAP transporter large permease family.</text>
</comment>
<gene>
    <name evidence="9" type="ORF">SAMN04487940_102301</name>
</gene>
<dbReference type="AlphaFoldDB" id="A0A975ZM99"/>
<name>A0A975ZM99_9RHOB</name>
<keyword evidence="3 7" id="KW-0997">Cell inner membrane</keyword>
<dbReference type="Pfam" id="PF06808">
    <property type="entry name" value="DctM"/>
    <property type="match status" value="1"/>
</dbReference>
<accession>A0A975ZM99</accession>
<feature type="transmembrane region" description="Helical" evidence="7">
    <location>
        <begin position="96"/>
        <end position="121"/>
    </location>
</feature>
<dbReference type="GeneID" id="80817159"/>
<evidence type="ECO:0000313" key="10">
    <source>
        <dbReference type="Proteomes" id="UP000182932"/>
    </source>
</evidence>
<evidence type="ECO:0000256" key="6">
    <source>
        <dbReference type="ARBA" id="ARBA00023136"/>
    </source>
</evidence>